<dbReference type="AlphaFoldDB" id="B5RSY0"/>
<gene>
    <name evidence="4" type="ordered locus">DEHA2B07700g</name>
</gene>
<dbReference type="HOGENOM" id="CLU_035341_0_0_1"/>
<feature type="region of interest" description="Disordered" evidence="2">
    <location>
        <begin position="153"/>
        <end position="255"/>
    </location>
</feature>
<feature type="compositionally biased region" description="Basic and acidic residues" evidence="2">
    <location>
        <begin position="532"/>
        <end position="545"/>
    </location>
</feature>
<dbReference type="SMART" id="SM00674">
    <property type="entry name" value="CENPB"/>
    <property type="match status" value="1"/>
</dbReference>
<dbReference type="eggNOG" id="ENOG502S0EG">
    <property type="taxonomic scope" value="Eukaryota"/>
</dbReference>
<evidence type="ECO:0000313" key="5">
    <source>
        <dbReference type="Proteomes" id="UP000000599"/>
    </source>
</evidence>
<sequence length="545" mass="63021">MPPAKLPRATLEQKIQILDFYHRSNRPQSETVDRYKNEISISTSSFSEWLKNEDELRDRLNQAGTPFSKNSRRKVKFKYEKINHAMDLLVQQKLERHEPINEPILREYWSIYAHQFGVEDPKRLVGFSHGWLSQFKKRHGLNKKKMSGNISLVSEANNTGSNSTVGRGENDHTEERGSINEDVYDLNFTKNSTSSNNDTSDPEDNATDEFSTNATNSNGTYDLMNPQSSSNTSTNNNNPNTHFRQQGMNFNDGDSNINFSNYALYQQQVPQRQGSYQMNANTVRKDQASNNQASFDYQQQLRAHYEKQKQHYEQQQQQQHQHQQQQQQQQVQAQVHEAQSQATQVQAAQAQAQQQQRLTRSNTRNISRSNTIPNAIPNPSAPQEPESGSNINASDIERFIYMFADRFFHDRQYEYPQTVKIFQEFKNSFFNERIINLKSMQQQMMQQAAVQQHVQAHQQAQKQQHQQHQHQQISGIDDFFLRAAAVASQDQLTDDSSNPQRTPDTINDSMGRLQRKRVLSSNSSSVPTETAIENKRWDNDKNGLN</sequence>
<name>B5RSY0_DEBHA</name>
<feature type="compositionally biased region" description="Low complexity" evidence="2">
    <location>
        <begin position="346"/>
        <end position="356"/>
    </location>
</feature>
<dbReference type="GeneID" id="8998204"/>
<evidence type="ECO:0000256" key="1">
    <source>
        <dbReference type="ARBA" id="ARBA00023125"/>
    </source>
</evidence>
<dbReference type="VEuPathDB" id="FungiDB:DEHA2B07700g"/>
<protein>
    <submittedName>
        <fullName evidence="4">DEHA2B07700p</fullName>
    </submittedName>
</protein>
<feature type="compositionally biased region" description="Low complexity" evidence="2">
    <location>
        <begin position="313"/>
        <end position="330"/>
    </location>
</feature>
<feature type="domain" description="HTH CENPB-type" evidence="3">
    <location>
        <begin position="70"/>
        <end position="145"/>
    </location>
</feature>
<dbReference type="PROSITE" id="PS51253">
    <property type="entry name" value="HTH_CENPB"/>
    <property type="match status" value="1"/>
</dbReference>
<dbReference type="EMBL" id="CR382134">
    <property type="protein sequence ID" value="CAR65465.1"/>
    <property type="molecule type" value="Genomic_DNA"/>
</dbReference>
<feature type="region of interest" description="Disordered" evidence="2">
    <location>
        <begin position="346"/>
        <end position="390"/>
    </location>
</feature>
<feature type="region of interest" description="Disordered" evidence="2">
    <location>
        <begin position="488"/>
        <end position="545"/>
    </location>
</feature>
<dbReference type="RefSeq" id="XP_002770095.1">
    <property type="nucleotide sequence ID" value="XM_002770049.1"/>
</dbReference>
<dbReference type="InterPro" id="IPR009057">
    <property type="entry name" value="Homeodomain-like_sf"/>
</dbReference>
<dbReference type="Pfam" id="PF03221">
    <property type="entry name" value="HTH_Tnp_Tc5"/>
    <property type="match status" value="1"/>
</dbReference>
<evidence type="ECO:0000256" key="2">
    <source>
        <dbReference type="SAM" id="MobiDB-lite"/>
    </source>
</evidence>
<feature type="compositionally biased region" description="Basic and acidic residues" evidence="2">
    <location>
        <begin position="168"/>
        <end position="179"/>
    </location>
</feature>
<feature type="compositionally biased region" description="Polar residues" evidence="2">
    <location>
        <begin position="208"/>
        <end position="220"/>
    </location>
</feature>
<proteinExistence type="predicted"/>
<keyword evidence="5" id="KW-1185">Reference proteome</keyword>
<feature type="compositionally biased region" description="Polar residues" evidence="2">
    <location>
        <begin position="357"/>
        <end position="373"/>
    </location>
</feature>
<dbReference type="Proteomes" id="UP000000599">
    <property type="component" value="Chromosome B"/>
</dbReference>
<feature type="compositionally biased region" description="Polar residues" evidence="2">
    <location>
        <begin position="242"/>
        <end position="255"/>
    </location>
</feature>
<evidence type="ECO:0000259" key="3">
    <source>
        <dbReference type="PROSITE" id="PS51253"/>
    </source>
</evidence>
<feature type="compositionally biased region" description="Polar residues" evidence="2">
    <location>
        <begin position="488"/>
        <end position="508"/>
    </location>
</feature>
<dbReference type="InterPro" id="IPR006600">
    <property type="entry name" value="HTH_CenpB_DNA-bd_dom"/>
</dbReference>
<dbReference type="SUPFAM" id="SSF46689">
    <property type="entry name" value="Homeodomain-like"/>
    <property type="match status" value="1"/>
</dbReference>
<feature type="compositionally biased region" description="Polar residues" evidence="2">
    <location>
        <begin position="519"/>
        <end position="528"/>
    </location>
</feature>
<organism evidence="4 5">
    <name type="scientific">Debaryomyces hansenii (strain ATCC 36239 / CBS 767 / BCRC 21394 / JCM 1990 / NBRC 0083 / IGC 2968)</name>
    <name type="common">Yeast</name>
    <name type="synonym">Torulaspora hansenii</name>
    <dbReference type="NCBI Taxonomy" id="284592"/>
    <lineage>
        <taxon>Eukaryota</taxon>
        <taxon>Fungi</taxon>
        <taxon>Dikarya</taxon>
        <taxon>Ascomycota</taxon>
        <taxon>Saccharomycotina</taxon>
        <taxon>Pichiomycetes</taxon>
        <taxon>Debaryomycetaceae</taxon>
        <taxon>Debaryomyces</taxon>
    </lineage>
</organism>
<dbReference type="KEGG" id="dha:DEHA2B07700g"/>
<dbReference type="OMA" id="SHGWLCH"/>
<dbReference type="STRING" id="284592.B5RSY0"/>
<dbReference type="InParanoid" id="B5RSY0"/>
<feature type="compositionally biased region" description="Polar residues" evidence="2">
    <location>
        <begin position="153"/>
        <end position="165"/>
    </location>
</feature>
<dbReference type="OrthoDB" id="2507562at2759"/>
<feature type="region of interest" description="Disordered" evidence="2">
    <location>
        <begin position="305"/>
        <end position="330"/>
    </location>
</feature>
<keyword evidence="1" id="KW-0238">DNA-binding</keyword>
<dbReference type="Gene3D" id="1.10.10.60">
    <property type="entry name" value="Homeodomain-like"/>
    <property type="match status" value="1"/>
</dbReference>
<feature type="compositionally biased region" description="Low complexity" evidence="2">
    <location>
        <begin position="225"/>
        <end position="241"/>
    </location>
</feature>
<evidence type="ECO:0000313" key="4">
    <source>
        <dbReference type="EMBL" id="CAR65465.1"/>
    </source>
</evidence>
<accession>B5RSY0</accession>
<reference evidence="4 5" key="1">
    <citation type="journal article" date="2004" name="Nature">
        <title>Genome evolution in yeasts.</title>
        <authorList>
            <consortium name="Genolevures"/>
            <person name="Dujon B."/>
            <person name="Sherman D."/>
            <person name="Fischer G."/>
            <person name="Durrens P."/>
            <person name="Casaregola S."/>
            <person name="Lafontaine I."/>
            <person name="de Montigny J."/>
            <person name="Marck C."/>
            <person name="Neuveglise C."/>
            <person name="Talla E."/>
            <person name="Goffard N."/>
            <person name="Frangeul L."/>
            <person name="Aigle M."/>
            <person name="Anthouard V."/>
            <person name="Babour A."/>
            <person name="Barbe V."/>
            <person name="Barnay S."/>
            <person name="Blanchin S."/>
            <person name="Beckerich J.M."/>
            <person name="Beyne E."/>
            <person name="Bleykasten C."/>
            <person name="Boisrame A."/>
            <person name="Boyer J."/>
            <person name="Cattolico L."/>
            <person name="Confanioleri F."/>
            <person name="de Daruvar A."/>
            <person name="Despons L."/>
            <person name="Fabre E."/>
            <person name="Fairhead C."/>
            <person name="Ferry-Dumazet H."/>
            <person name="Groppi A."/>
            <person name="Hantraye F."/>
            <person name="Hennequin C."/>
            <person name="Jauniaux N."/>
            <person name="Joyet P."/>
            <person name="Kachouri R."/>
            <person name="Kerrest A."/>
            <person name="Koszul R."/>
            <person name="Lemaire M."/>
            <person name="Lesur I."/>
            <person name="Ma L."/>
            <person name="Muller H."/>
            <person name="Nicaud J.M."/>
            <person name="Nikolski M."/>
            <person name="Oztas S."/>
            <person name="Ozier-Kalogeropoulos O."/>
            <person name="Pellenz S."/>
            <person name="Potier S."/>
            <person name="Richard G.F."/>
            <person name="Straub M.L."/>
            <person name="Suleau A."/>
            <person name="Swennene D."/>
            <person name="Tekaia F."/>
            <person name="Wesolowski-Louvel M."/>
            <person name="Westhof E."/>
            <person name="Wirth B."/>
            <person name="Zeniou-Meyer M."/>
            <person name="Zivanovic I."/>
            <person name="Bolotin-Fukuhara M."/>
            <person name="Thierry A."/>
            <person name="Bouchier C."/>
            <person name="Caudron B."/>
            <person name="Scarpelli C."/>
            <person name="Gaillardin C."/>
            <person name="Weissenbach J."/>
            <person name="Wincker P."/>
            <person name="Souciet J.L."/>
        </authorList>
    </citation>
    <scope>NUCLEOTIDE SEQUENCE [LARGE SCALE GENOMIC DNA]</scope>
    <source>
        <strain evidence="5">ATCC 36239 / CBS 767 / BCRC 21394 / JCM 1990 / NBRC 0083 / IGC 2968</strain>
    </source>
</reference>
<dbReference type="GO" id="GO:0003677">
    <property type="term" value="F:DNA binding"/>
    <property type="evidence" value="ECO:0007669"/>
    <property type="project" value="UniProtKB-KW"/>
</dbReference>